<dbReference type="EMBL" id="JAQGEF010000016">
    <property type="protein sequence ID" value="MDA3615747.1"/>
    <property type="molecule type" value="Genomic_DNA"/>
</dbReference>
<keyword evidence="10" id="KW-1185">Reference proteome</keyword>
<evidence type="ECO:0000256" key="3">
    <source>
        <dbReference type="ARBA" id="ARBA00022723"/>
    </source>
</evidence>
<proteinExistence type="predicted"/>
<evidence type="ECO:0000313" key="9">
    <source>
        <dbReference type="EMBL" id="MDA3615747.1"/>
    </source>
</evidence>
<dbReference type="Gene3D" id="1.10.1060.10">
    <property type="entry name" value="Alpha-helical ferredoxin"/>
    <property type="match status" value="1"/>
</dbReference>
<dbReference type="Proteomes" id="UP001210231">
    <property type="component" value="Unassembled WGS sequence"/>
</dbReference>
<keyword evidence="2" id="KW-0004">4Fe-4S</keyword>
<dbReference type="PANTHER" id="PTHR47153:SF2">
    <property type="entry name" value="LACTATE UTILIZATION PROTEIN B"/>
    <property type="match status" value="1"/>
</dbReference>
<dbReference type="InterPro" id="IPR009051">
    <property type="entry name" value="Helical_ferredxn"/>
</dbReference>
<dbReference type="SUPFAM" id="SSF46548">
    <property type="entry name" value="alpha-helical ferredoxin"/>
    <property type="match status" value="1"/>
</dbReference>
<evidence type="ECO:0000256" key="5">
    <source>
        <dbReference type="ARBA" id="ARBA00022982"/>
    </source>
</evidence>
<comment type="caution">
    <text evidence="9">The sequence shown here is derived from an EMBL/GenBank/DDBJ whole genome shotgun (WGS) entry which is preliminary data.</text>
</comment>
<protein>
    <submittedName>
        <fullName evidence="9">Lactate utilization protein B</fullName>
    </submittedName>
</protein>
<dbReference type="Pfam" id="PF11870">
    <property type="entry name" value="LutB_C"/>
    <property type="match status" value="1"/>
</dbReference>
<dbReference type="InterPro" id="IPR017896">
    <property type="entry name" value="4Fe4S_Fe-S-bd"/>
</dbReference>
<dbReference type="Pfam" id="PF13183">
    <property type="entry name" value="Fer4_8"/>
    <property type="match status" value="1"/>
</dbReference>
<evidence type="ECO:0000256" key="2">
    <source>
        <dbReference type="ARBA" id="ARBA00022485"/>
    </source>
</evidence>
<evidence type="ECO:0000256" key="7">
    <source>
        <dbReference type="ARBA" id="ARBA00023014"/>
    </source>
</evidence>
<reference evidence="9 10" key="1">
    <citation type="submission" date="2022-12" db="EMBL/GenBank/DDBJ databases">
        <title>Chitinophagaceae gen. sp. nov., a new member of the family Chitinophagaceae, isolated from soil in a chemical factory.</title>
        <authorList>
            <person name="Ke Z."/>
        </authorList>
    </citation>
    <scope>NUCLEOTIDE SEQUENCE [LARGE SCALE GENOMIC DNA]</scope>
    <source>
        <strain evidence="9 10">LY-5</strain>
    </source>
</reference>
<keyword evidence="4" id="KW-0677">Repeat</keyword>
<sequence length="484" mass="54795">MKLISCTRGERLKRTTMAAEHNNNALHNGTGLHSDLARKFNKDEDRVDWHDETLWWIRQKRDKITHGIPNWEALREAGSQIKHHTLSNLNEYLVQFEEQCQKNGVTVHWAADAQEHNEIVLSILKKHSVDKIVKSKSMLTEECHLNDYLQHNGVEVVDTDLGERIVQLAGEPPSHIVLPCIHWKKEEIGELFHQFMGTPKGNADPQFLTHAARLNLREKFLTRKIAMTGVNFAVAETGEMVVCTNEGNADMGAHLADVHIACMGMEKLIAKREHLGVFLRLLTRSATGQPITTYSSHFKKPREGQEMHVVIVDNGRSVQLGRESFRNSLKCIRCGACMNTCPVYRRSGGHSYHNAIAGPIGSILAPNLDMKKYADLPFASTLCGSCSNVCPVKIDIHDQLYKWRQEIVKNGYSPKTKTIAMKAMAFTLSSPTRYQIAGKAGRFVLKNMPFAVNNKFNPWYNEREMPAVPKESFTEWYKKNKGGK</sequence>
<dbReference type="PROSITE" id="PS00198">
    <property type="entry name" value="4FE4S_FER_1"/>
    <property type="match status" value="1"/>
</dbReference>
<evidence type="ECO:0000259" key="8">
    <source>
        <dbReference type="PROSITE" id="PS51379"/>
    </source>
</evidence>
<dbReference type="PROSITE" id="PS51379">
    <property type="entry name" value="4FE4S_FER_2"/>
    <property type="match status" value="1"/>
</dbReference>
<dbReference type="InterPro" id="IPR037171">
    <property type="entry name" value="NagB/RpiA_transferase-like"/>
</dbReference>
<keyword evidence="3" id="KW-0479">Metal-binding</keyword>
<gene>
    <name evidence="9" type="ORF">O3P16_13080</name>
</gene>
<dbReference type="SUPFAM" id="SSF100950">
    <property type="entry name" value="NagB/RpiA/CoA transferase-like"/>
    <property type="match status" value="1"/>
</dbReference>
<keyword evidence="5" id="KW-0249">Electron transport</keyword>
<dbReference type="InterPro" id="IPR024569">
    <property type="entry name" value="LutB_C"/>
</dbReference>
<accession>A0ABT4UN21</accession>
<evidence type="ECO:0000256" key="4">
    <source>
        <dbReference type="ARBA" id="ARBA00022737"/>
    </source>
</evidence>
<dbReference type="InterPro" id="IPR004452">
    <property type="entry name" value="LutB/LldF"/>
</dbReference>
<organism evidence="9 10">
    <name type="scientific">Polluticaenibacter yanchengensis</name>
    <dbReference type="NCBI Taxonomy" id="3014562"/>
    <lineage>
        <taxon>Bacteria</taxon>
        <taxon>Pseudomonadati</taxon>
        <taxon>Bacteroidota</taxon>
        <taxon>Chitinophagia</taxon>
        <taxon>Chitinophagales</taxon>
        <taxon>Chitinophagaceae</taxon>
        <taxon>Polluticaenibacter</taxon>
    </lineage>
</organism>
<evidence type="ECO:0000256" key="1">
    <source>
        <dbReference type="ARBA" id="ARBA00022448"/>
    </source>
</evidence>
<evidence type="ECO:0000313" key="10">
    <source>
        <dbReference type="Proteomes" id="UP001210231"/>
    </source>
</evidence>
<name>A0ABT4UN21_9BACT</name>
<dbReference type="Pfam" id="PF02589">
    <property type="entry name" value="LUD_dom"/>
    <property type="match status" value="1"/>
</dbReference>
<dbReference type="InterPro" id="IPR017900">
    <property type="entry name" value="4Fe4S_Fe_S_CS"/>
</dbReference>
<dbReference type="InterPro" id="IPR024185">
    <property type="entry name" value="FTHF_cligase-like_sf"/>
</dbReference>
<keyword evidence="7" id="KW-0411">Iron-sulfur</keyword>
<dbReference type="RefSeq" id="WP_407032075.1">
    <property type="nucleotide sequence ID" value="NZ_JAQGEF010000016.1"/>
</dbReference>
<keyword evidence="1" id="KW-0813">Transport</keyword>
<feature type="domain" description="4Fe-4S ferredoxin-type" evidence="8">
    <location>
        <begin position="321"/>
        <end position="351"/>
    </location>
</feature>
<dbReference type="PANTHER" id="PTHR47153">
    <property type="entry name" value="LACTATE UTILIZATION PROTEIN B"/>
    <property type="match status" value="1"/>
</dbReference>
<dbReference type="Gene3D" id="3.40.50.10420">
    <property type="entry name" value="NagB/RpiA/CoA transferase-like"/>
    <property type="match status" value="1"/>
</dbReference>
<evidence type="ECO:0000256" key="6">
    <source>
        <dbReference type="ARBA" id="ARBA00023004"/>
    </source>
</evidence>
<keyword evidence="6" id="KW-0408">Iron</keyword>
<dbReference type="InterPro" id="IPR003741">
    <property type="entry name" value="LUD_dom"/>
</dbReference>